<dbReference type="InterPro" id="IPR027417">
    <property type="entry name" value="P-loop_NTPase"/>
</dbReference>
<evidence type="ECO:0000259" key="1">
    <source>
        <dbReference type="Pfam" id="PF00270"/>
    </source>
</evidence>
<dbReference type="Proteomes" id="UP000053647">
    <property type="component" value="Unassembled WGS sequence"/>
</dbReference>
<dbReference type="InterPro" id="IPR011545">
    <property type="entry name" value="DEAD/DEAH_box_helicase_dom"/>
</dbReference>
<accession>A0A0C9SNN2</accession>
<protein>
    <recommendedName>
        <fullName evidence="1">DEAD/DEAH-box helicase domain-containing protein</fullName>
    </recommendedName>
</protein>
<gene>
    <name evidence="2" type="ORF">PAXINDRAFT_18631</name>
</gene>
<reference evidence="3" key="2">
    <citation type="submission" date="2015-01" db="EMBL/GenBank/DDBJ databases">
        <title>Evolutionary Origins and Diversification of the Mycorrhizal Mutualists.</title>
        <authorList>
            <consortium name="DOE Joint Genome Institute"/>
            <consortium name="Mycorrhizal Genomics Consortium"/>
            <person name="Kohler A."/>
            <person name="Kuo A."/>
            <person name="Nagy L.G."/>
            <person name="Floudas D."/>
            <person name="Copeland A."/>
            <person name="Barry K.W."/>
            <person name="Cichocki N."/>
            <person name="Veneault-Fourrey C."/>
            <person name="LaButti K."/>
            <person name="Lindquist E.A."/>
            <person name="Lipzen A."/>
            <person name="Lundell T."/>
            <person name="Morin E."/>
            <person name="Murat C."/>
            <person name="Riley R."/>
            <person name="Ohm R."/>
            <person name="Sun H."/>
            <person name="Tunlid A."/>
            <person name="Henrissat B."/>
            <person name="Grigoriev I.V."/>
            <person name="Hibbett D.S."/>
            <person name="Martin F."/>
        </authorList>
    </citation>
    <scope>NUCLEOTIDE SEQUENCE [LARGE SCALE GENOMIC DNA]</scope>
    <source>
        <strain evidence="3">ATCC 200175</strain>
    </source>
</reference>
<dbReference type="Gene3D" id="3.40.50.300">
    <property type="entry name" value="P-loop containing nucleotide triphosphate hydrolases"/>
    <property type="match status" value="1"/>
</dbReference>
<name>A0A0C9SNN2_PAXIN</name>
<dbReference type="SUPFAM" id="SSF52540">
    <property type="entry name" value="P-loop containing nucleoside triphosphate hydrolases"/>
    <property type="match status" value="1"/>
</dbReference>
<dbReference type="EMBL" id="KN819673">
    <property type="protein sequence ID" value="KIJ08219.1"/>
    <property type="molecule type" value="Genomic_DNA"/>
</dbReference>
<dbReference type="GO" id="GO:0005524">
    <property type="term" value="F:ATP binding"/>
    <property type="evidence" value="ECO:0007669"/>
    <property type="project" value="InterPro"/>
</dbReference>
<dbReference type="Pfam" id="PF00270">
    <property type="entry name" value="DEAD"/>
    <property type="match status" value="1"/>
</dbReference>
<reference evidence="2 3" key="1">
    <citation type="submission" date="2014-06" db="EMBL/GenBank/DDBJ databases">
        <authorList>
            <consortium name="DOE Joint Genome Institute"/>
            <person name="Kuo A."/>
            <person name="Kohler A."/>
            <person name="Nagy L.G."/>
            <person name="Floudas D."/>
            <person name="Copeland A."/>
            <person name="Barry K.W."/>
            <person name="Cichocki N."/>
            <person name="Veneault-Fourrey C."/>
            <person name="LaButti K."/>
            <person name="Lindquist E.A."/>
            <person name="Lipzen A."/>
            <person name="Lundell T."/>
            <person name="Morin E."/>
            <person name="Murat C."/>
            <person name="Sun H."/>
            <person name="Tunlid A."/>
            <person name="Henrissat B."/>
            <person name="Grigoriev I.V."/>
            <person name="Hibbett D.S."/>
            <person name="Martin F."/>
            <person name="Nordberg H.P."/>
            <person name="Cantor M.N."/>
            <person name="Hua S.X."/>
        </authorList>
    </citation>
    <scope>NUCLEOTIDE SEQUENCE [LARGE SCALE GENOMIC DNA]</scope>
    <source>
        <strain evidence="2 3">ATCC 200175</strain>
    </source>
</reference>
<proteinExistence type="predicted"/>
<evidence type="ECO:0000313" key="2">
    <source>
        <dbReference type="EMBL" id="KIJ08219.1"/>
    </source>
</evidence>
<dbReference type="AlphaFoldDB" id="A0A0C9SNN2"/>
<feature type="domain" description="DEAD/DEAH-box helicase" evidence="1">
    <location>
        <begin position="80"/>
        <end position="148"/>
    </location>
</feature>
<organism evidence="2 3">
    <name type="scientific">Paxillus involutus ATCC 200175</name>
    <dbReference type="NCBI Taxonomy" id="664439"/>
    <lineage>
        <taxon>Eukaryota</taxon>
        <taxon>Fungi</taxon>
        <taxon>Dikarya</taxon>
        <taxon>Basidiomycota</taxon>
        <taxon>Agaricomycotina</taxon>
        <taxon>Agaricomycetes</taxon>
        <taxon>Agaricomycetidae</taxon>
        <taxon>Boletales</taxon>
        <taxon>Paxilineae</taxon>
        <taxon>Paxillaceae</taxon>
        <taxon>Paxillus</taxon>
    </lineage>
</organism>
<sequence>MADTVVQPSQFFELSVLRLSPEVCGPGRRTLNSNLRCMIRLKEFETDMVEVPPFKFTSSEDEELCKTILKKVMPYDTHDYQLSAITHLLDGIDVLLVTATGTGKTDTFIRLMHVIRALSEDRMHTERFPCDPVMLVVCPTKALEYDMVRGQLGT</sequence>
<dbReference type="HOGENOM" id="CLU_1704801_0_0_1"/>
<dbReference type="GO" id="GO:0003676">
    <property type="term" value="F:nucleic acid binding"/>
    <property type="evidence" value="ECO:0007669"/>
    <property type="project" value="InterPro"/>
</dbReference>
<evidence type="ECO:0000313" key="3">
    <source>
        <dbReference type="Proteomes" id="UP000053647"/>
    </source>
</evidence>
<keyword evidence="3" id="KW-1185">Reference proteome</keyword>
<dbReference type="OrthoDB" id="2667662at2759"/>